<dbReference type="PANTHER" id="PTHR24379:SF121">
    <property type="entry name" value="C2H2-TYPE DOMAIN-CONTAINING PROTEIN"/>
    <property type="match status" value="1"/>
</dbReference>
<sequence length="466" mass="54236">MSASSKLIIHKFEAAGVNYKSLNVTIDDEDSCTLAVKYGEWLDGKIQEKKKDPDKSSRLVVKIVTGNEFDAFDLDSSAKEIDSTENYTINKFSESSVQHKPEKYGDKVPDTDNCNKEESRNLLISNQQTLQNNICFENDIKLQFYVKNKCKVSGNYLSPLEHSLEKVKENNARIMENIHMLNRTLNYTKKKEILDIVCPKSMRSFPCNTCGKCFVYETGLRRHYSMRHAITEVQPRWQVVWTCIQCFQVWPRQDQALKHSSECCKSNNADCVREIKTSSLLQCEFCEKVYTSIPRLLRHSKIHTTANNYECNACGMAFVSYKTAEQHWILCPWLNMYYSFSLPKLLLCNACDRKFRNYEQLYNHRYKVGHFITKTHCNQGSAKSLGILVYQCEICGQWYPSIAPLRAHKNQYHPKHEIGMQCRMVRYIIKVFLISSICPKVNNIVCYRIRPSKRVRTSILQVIIFM</sequence>
<feature type="domain" description="C2H2-type" evidence="6">
    <location>
        <begin position="346"/>
        <end position="375"/>
    </location>
</feature>
<keyword evidence="4" id="KW-0862">Zinc</keyword>
<dbReference type="Proteomes" id="UP001154114">
    <property type="component" value="Chromosome 2"/>
</dbReference>
<dbReference type="InterPro" id="IPR013087">
    <property type="entry name" value="Znf_C2H2_type"/>
</dbReference>
<dbReference type="PANTHER" id="PTHR24379">
    <property type="entry name" value="KRAB AND ZINC FINGER DOMAIN-CONTAINING"/>
    <property type="match status" value="1"/>
</dbReference>
<dbReference type="OrthoDB" id="3437960at2759"/>
<evidence type="ECO:0000256" key="5">
    <source>
        <dbReference type="PROSITE-ProRule" id="PRU00042"/>
    </source>
</evidence>
<evidence type="ECO:0000259" key="6">
    <source>
        <dbReference type="PROSITE" id="PS50157"/>
    </source>
</evidence>
<accession>A0A9P0BUX3</accession>
<dbReference type="Pfam" id="PF13912">
    <property type="entry name" value="zf-C2H2_6"/>
    <property type="match status" value="1"/>
</dbReference>
<organism evidence="7 8">
    <name type="scientific">Chrysodeixis includens</name>
    <name type="common">Soybean looper</name>
    <name type="synonym">Pseudoplusia includens</name>
    <dbReference type="NCBI Taxonomy" id="689277"/>
    <lineage>
        <taxon>Eukaryota</taxon>
        <taxon>Metazoa</taxon>
        <taxon>Ecdysozoa</taxon>
        <taxon>Arthropoda</taxon>
        <taxon>Hexapoda</taxon>
        <taxon>Insecta</taxon>
        <taxon>Pterygota</taxon>
        <taxon>Neoptera</taxon>
        <taxon>Endopterygota</taxon>
        <taxon>Lepidoptera</taxon>
        <taxon>Glossata</taxon>
        <taxon>Ditrysia</taxon>
        <taxon>Noctuoidea</taxon>
        <taxon>Noctuidae</taxon>
        <taxon>Plusiinae</taxon>
        <taxon>Chrysodeixis</taxon>
    </lineage>
</organism>
<evidence type="ECO:0000256" key="2">
    <source>
        <dbReference type="ARBA" id="ARBA00022737"/>
    </source>
</evidence>
<feature type="domain" description="C2H2-type" evidence="6">
    <location>
        <begin position="281"/>
        <end position="308"/>
    </location>
</feature>
<reference evidence="7" key="1">
    <citation type="submission" date="2021-12" db="EMBL/GenBank/DDBJ databases">
        <authorList>
            <person name="King R."/>
        </authorList>
    </citation>
    <scope>NUCLEOTIDE SEQUENCE</scope>
</reference>
<evidence type="ECO:0000313" key="8">
    <source>
        <dbReference type="Proteomes" id="UP001154114"/>
    </source>
</evidence>
<dbReference type="PROSITE" id="PS00028">
    <property type="entry name" value="ZINC_FINGER_C2H2_1"/>
    <property type="match status" value="4"/>
</dbReference>
<dbReference type="InterPro" id="IPR036236">
    <property type="entry name" value="Znf_C2H2_sf"/>
</dbReference>
<dbReference type="GO" id="GO:0008270">
    <property type="term" value="F:zinc ion binding"/>
    <property type="evidence" value="ECO:0007669"/>
    <property type="project" value="UniProtKB-KW"/>
</dbReference>
<proteinExistence type="predicted"/>
<feature type="domain" description="C2H2-type" evidence="6">
    <location>
        <begin position="390"/>
        <end position="418"/>
    </location>
</feature>
<dbReference type="Gene3D" id="3.30.160.60">
    <property type="entry name" value="Classic Zinc Finger"/>
    <property type="match status" value="2"/>
</dbReference>
<name>A0A9P0BUX3_CHRIL</name>
<dbReference type="Pfam" id="PF00096">
    <property type="entry name" value="zf-C2H2"/>
    <property type="match status" value="1"/>
</dbReference>
<evidence type="ECO:0000256" key="3">
    <source>
        <dbReference type="ARBA" id="ARBA00022771"/>
    </source>
</evidence>
<protein>
    <recommendedName>
        <fullName evidence="6">C2H2-type domain-containing protein</fullName>
    </recommendedName>
</protein>
<dbReference type="PROSITE" id="PS50157">
    <property type="entry name" value="ZINC_FINGER_C2H2_2"/>
    <property type="match status" value="4"/>
</dbReference>
<dbReference type="AlphaFoldDB" id="A0A9P0BUX3"/>
<gene>
    <name evidence="7" type="ORF">CINC_LOCUS5730</name>
</gene>
<evidence type="ECO:0000256" key="4">
    <source>
        <dbReference type="ARBA" id="ARBA00022833"/>
    </source>
</evidence>
<feature type="domain" description="C2H2-type" evidence="6">
    <location>
        <begin position="205"/>
        <end position="229"/>
    </location>
</feature>
<keyword evidence="2" id="KW-0677">Repeat</keyword>
<evidence type="ECO:0000313" key="7">
    <source>
        <dbReference type="EMBL" id="CAH0592549.1"/>
    </source>
</evidence>
<dbReference type="SUPFAM" id="SSF57667">
    <property type="entry name" value="beta-beta-alpha zinc fingers"/>
    <property type="match status" value="1"/>
</dbReference>
<evidence type="ECO:0000256" key="1">
    <source>
        <dbReference type="ARBA" id="ARBA00022723"/>
    </source>
</evidence>
<keyword evidence="8" id="KW-1185">Reference proteome</keyword>
<dbReference type="SMART" id="SM00355">
    <property type="entry name" value="ZnF_C2H2"/>
    <property type="match status" value="5"/>
</dbReference>
<keyword evidence="3 5" id="KW-0863">Zinc-finger</keyword>
<keyword evidence="1" id="KW-0479">Metal-binding</keyword>
<dbReference type="EMBL" id="LR824005">
    <property type="protein sequence ID" value="CAH0592549.1"/>
    <property type="molecule type" value="Genomic_DNA"/>
</dbReference>